<evidence type="ECO:0000256" key="1">
    <source>
        <dbReference type="SAM" id="MobiDB-lite"/>
    </source>
</evidence>
<organism evidence="2 3">
    <name type="scientific">Amborella trichopoda</name>
    <dbReference type="NCBI Taxonomy" id="13333"/>
    <lineage>
        <taxon>Eukaryota</taxon>
        <taxon>Viridiplantae</taxon>
        <taxon>Streptophyta</taxon>
        <taxon>Embryophyta</taxon>
        <taxon>Tracheophyta</taxon>
        <taxon>Spermatophyta</taxon>
        <taxon>Magnoliopsida</taxon>
        <taxon>Amborellales</taxon>
        <taxon>Amborellaceae</taxon>
        <taxon>Amborella</taxon>
    </lineage>
</organism>
<dbReference type="AlphaFoldDB" id="W1PVE3"/>
<evidence type="ECO:0000313" key="2">
    <source>
        <dbReference type="EMBL" id="ERN12063.1"/>
    </source>
</evidence>
<protein>
    <submittedName>
        <fullName evidence="2">Uncharacterized protein</fullName>
    </submittedName>
</protein>
<dbReference type="Gramene" id="ERN12063">
    <property type="protein sequence ID" value="ERN12063"/>
    <property type="gene ID" value="AMTR_s00035p00165890"/>
</dbReference>
<name>W1PVE3_AMBTC</name>
<dbReference type="Proteomes" id="UP000017836">
    <property type="component" value="Unassembled WGS sequence"/>
</dbReference>
<dbReference type="EMBL" id="KI392639">
    <property type="protein sequence ID" value="ERN12063.1"/>
    <property type="molecule type" value="Genomic_DNA"/>
</dbReference>
<gene>
    <name evidence="2" type="ORF">AMTR_s00035p00165890</name>
</gene>
<feature type="compositionally biased region" description="Basic and acidic residues" evidence="1">
    <location>
        <begin position="16"/>
        <end position="29"/>
    </location>
</feature>
<evidence type="ECO:0000313" key="3">
    <source>
        <dbReference type="Proteomes" id="UP000017836"/>
    </source>
</evidence>
<reference evidence="3" key="1">
    <citation type="journal article" date="2013" name="Science">
        <title>The Amborella genome and the evolution of flowering plants.</title>
        <authorList>
            <consortium name="Amborella Genome Project"/>
        </authorList>
    </citation>
    <scope>NUCLEOTIDE SEQUENCE [LARGE SCALE GENOMIC DNA]</scope>
</reference>
<accession>W1PVE3</accession>
<feature type="compositionally biased region" description="Basic residues" evidence="1">
    <location>
        <begin position="80"/>
        <end position="107"/>
    </location>
</feature>
<feature type="region of interest" description="Disordered" evidence="1">
    <location>
        <begin position="69"/>
        <end position="107"/>
    </location>
</feature>
<feature type="region of interest" description="Disordered" evidence="1">
    <location>
        <begin position="1"/>
        <end position="39"/>
    </location>
</feature>
<sequence length="107" mass="11499">MGFFELGSVDSGCRGRNREGNSEGVEAPREGFASGFGNSESHGKCIAEVLLETVSGFPIRWLTGEPEGHRVAKESGPNRKVMHAHAASHHTCRCSARKAKGHPSGRR</sequence>
<keyword evidence="3" id="KW-1185">Reference proteome</keyword>
<dbReference type="HOGENOM" id="CLU_2213458_0_0_1"/>
<proteinExistence type="predicted"/>